<dbReference type="Proteomes" id="UP001234585">
    <property type="component" value="Plasmid unnamed1"/>
</dbReference>
<dbReference type="Gene3D" id="3.10.129.10">
    <property type="entry name" value="Hotdog Thioesterase"/>
    <property type="match status" value="2"/>
</dbReference>
<dbReference type="SUPFAM" id="SSF54637">
    <property type="entry name" value="Thioesterase/thiol ester dehydrase-isomerase"/>
    <property type="match status" value="2"/>
</dbReference>
<gene>
    <name evidence="2" type="ORF">Q9313_21750</name>
</gene>
<dbReference type="CDD" id="cd03440">
    <property type="entry name" value="hot_dog"/>
    <property type="match status" value="1"/>
</dbReference>
<name>A0AA50CQ48_9HYPH</name>
<organism evidence="2 3">
    <name type="scientific">Shinella sumterensis</name>
    <dbReference type="NCBI Taxonomy" id="1967501"/>
    <lineage>
        <taxon>Bacteria</taxon>
        <taxon>Pseudomonadati</taxon>
        <taxon>Pseudomonadota</taxon>
        <taxon>Alphaproteobacteria</taxon>
        <taxon>Hyphomicrobiales</taxon>
        <taxon>Rhizobiaceae</taxon>
        <taxon>Shinella</taxon>
    </lineage>
</organism>
<accession>A0AA50CQ48</accession>
<protein>
    <submittedName>
        <fullName evidence="2">MaoC/PaaZ C-terminal domain-containing protein</fullName>
    </submittedName>
</protein>
<feature type="domain" description="MaoC-like" evidence="1">
    <location>
        <begin position="186"/>
        <end position="281"/>
    </location>
</feature>
<proteinExistence type="predicted"/>
<dbReference type="InterPro" id="IPR029069">
    <property type="entry name" value="HotDog_dom_sf"/>
</dbReference>
<dbReference type="InterPro" id="IPR002539">
    <property type="entry name" value="MaoC-like_dom"/>
</dbReference>
<keyword evidence="2" id="KW-0614">Plasmid</keyword>
<sequence>MQYKDPTFESVEVGETFGPQVIEMDEHYLRSACFSLSDYSDCYTNADPAIGYRIVPSAALVRDGVALFLTKYNPNTVVGLHQSEELWYHAPVPFGGKVTLTGEYVDKYERRGKGYCVLDVSVHDESGRLLVRQKSTEIMRIPEGIRMGEGSSPPSTGRVSGVISKNVSPIARASLDIAAGTPIPSLRKTAHNDEMAVFSGIHFNRHNIHTDDNVSSAAGFRARLAQGVQTTCWMSQMLADFFGPAAWFSSGWMKNVYLQPVYAGDELTTHGVVTGRTDDGRLELEVWTRNQDGLMTAAGWASAKVGD</sequence>
<evidence type="ECO:0000313" key="2">
    <source>
        <dbReference type="EMBL" id="WLR99411.1"/>
    </source>
</evidence>
<keyword evidence="3" id="KW-1185">Reference proteome</keyword>
<evidence type="ECO:0000259" key="1">
    <source>
        <dbReference type="Pfam" id="PF01575"/>
    </source>
</evidence>
<evidence type="ECO:0000313" key="3">
    <source>
        <dbReference type="Proteomes" id="UP001234585"/>
    </source>
</evidence>
<dbReference type="RefSeq" id="WP_306038785.1">
    <property type="nucleotide sequence ID" value="NZ_CP132303.1"/>
</dbReference>
<dbReference type="AlphaFoldDB" id="A0AA50CQ48"/>
<dbReference type="Pfam" id="PF01575">
    <property type="entry name" value="MaoC_dehydratas"/>
    <property type="match status" value="1"/>
</dbReference>
<reference evidence="2 3" key="1">
    <citation type="submission" date="2023-08" db="EMBL/GenBank/DDBJ databases">
        <title>Pathogen: clinical or host-associated sample.</title>
        <authorList>
            <person name="Hergert J."/>
            <person name="Casey R."/>
            <person name="Wagner J."/>
            <person name="Young E.L."/>
            <person name="Oakeson K.F."/>
        </authorList>
    </citation>
    <scope>NUCLEOTIDE SEQUENCE [LARGE SCALE GENOMIC DNA]</scope>
    <source>
        <strain evidence="2 3">1760953</strain>
        <plasmid evidence="2 3">unnamed1</plasmid>
    </source>
</reference>
<geneLocation type="plasmid" evidence="2 3">
    <name>unnamed1</name>
</geneLocation>
<dbReference type="EMBL" id="CP132303">
    <property type="protein sequence ID" value="WLR99411.1"/>
    <property type="molecule type" value="Genomic_DNA"/>
</dbReference>